<sequence>MLKKITLLKDLATKIGRKKAYELLEMIEGSEPFVAEVKIKRKGIVSKKEEIILKENQKVILEYIEE</sequence>
<name>A0A371IWY4_9FIRM</name>
<evidence type="ECO:0000313" key="2">
    <source>
        <dbReference type="Proteomes" id="UP000243494"/>
    </source>
</evidence>
<evidence type="ECO:0000313" key="1">
    <source>
        <dbReference type="EMBL" id="RDY24991.1"/>
    </source>
</evidence>
<dbReference type="RefSeq" id="WP_095404650.1">
    <property type="nucleotide sequence ID" value="NZ_NOJZ02000001.1"/>
</dbReference>
<gene>
    <name evidence="1" type="ORF">CHF27_001970</name>
</gene>
<dbReference type="AlphaFoldDB" id="A0A371IWY4"/>
<reference evidence="1 2" key="1">
    <citation type="journal article" date="2017" name="Genome Announc.">
        <title>Draft Genome Sequence of Romboutsia maritimum sp. nov. Strain CCRI-22766(T), Isolated from Coastal Estuarine Mud.</title>
        <authorList>
            <person name="Maheux A.F."/>
            <person name="Boudreau D.K."/>
            <person name="Berube E."/>
            <person name="Boissinot M."/>
            <person name="Raymond F."/>
            <person name="Brodeur S."/>
            <person name="Corbeil J."/>
            <person name="Brightwell G."/>
            <person name="Broda D."/>
            <person name="Omar R.F."/>
            <person name="Bergeron M.G."/>
        </authorList>
    </citation>
    <scope>NUCLEOTIDE SEQUENCE [LARGE SCALE GENOMIC DNA]</scope>
    <source>
        <strain evidence="1 2">CCRI-22766</strain>
    </source>
</reference>
<dbReference type="EMBL" id="NOJZ02000001">
    <property type="protein sequence ID" value="RDY24991.1"/>
    <property type="molecule type" value="Genomic_DNA"/>
</dbReference>
<comment type="caution">
    <text evidence="1">The sequence shown here is derived from an EMBL/GenBank/DDBJ whole genome shotgun (WGS) entry which is preliminary data.</text>
</comment>
<organism evidence="1 2">
    <name type="scientific">Romboutsia maritimum</name>
    <dbReference type="NCBI Taxonomy" id="2020948"/>
    <lineage>
        <taxon>Bacteria</taxon>
        <taxon>Bacillati</taxon>
        <taxon>Bacillota</taxon>
        <taxon>Clostridia</taxon>
        <taxon>Peptostreptococcales</taxon>
        <taxon>Peptostreptococcaceae</taxon>
        <taxon>Romboutsia</taxon>
    </lineage>
</organism>
<dbReference type="OrthoDB" id="1753958at2"/>
<proteinExistence type="predicted"/>
<dbReference type="Proteomes" id="UP000243494">
    <property type="component" value="Unassembled WGS sequence"/>
</dbReference>
<protein>
    <submittedName>
        <fullName evidence="1">Uncharacterized protein</fullName>
    </submittedName>
</protein>
<keyword evidence="2" id="KW-1185">Reference proteome</keyword>
<accession>A0A371IWY4</accession>